<evidence type="ECO:0000256" key="4">
    <source>
        <dbReference type="ARBA" id="ARBA00022989"/>
    </source>
</evidence>
<feature type="transmembrane region" description="Helical" evidence="6">
    <location>
        <begin position="146"/>
        <end position="168"/>
    </location>
</feature>
<dbReference type="PIRSF" id="PIRSF006060">
    <property type="entry name" value="AA_transporter"/>
    <property type="match status" value="1"/>
</dbReference>
<evidence type="ECO:0000256" key="6">
    <source>
        <dbReference type="SAM" id="Phobius"/>
    </source>
</evidence>
<proteinExistence type="predicted"/>
<organism evidence="7 8">
    <name type="scientific">Aspergillus sclerotialis</name>
    <dbReference type="NCBI Taxonomy" id="2070753"/>
    <lineage>
        <taxon>Eukaryota</taxon>
        <taxon>Fungi</taxon>
        <taxon>Dikarya</taxon>
        <taxon>Ascomycota</taxon>
        <taxon>Pezizomycotina</taxon>
        <taxon>Eurotiomycetes</taxon>
        <taxon>Eurotiomycetidae</taxon>
        <taxon>Eurotiales</taxon>
        <taxon>Aspergillaceae</taxon>
        <taxon>Aspergillus</taxon>
        <taxon>Aspergillus subgen. Polypaecilum</taxon>
    </lineage>
</organism>
<dbReference type="PANTHER" id="PTHR45649:SF15">
    <property type="entry name" value="CHOLINE TRANSPORTER (EUROFUNG)"/>
    <property type="match status" value="1"/>
</dbReference>
<feature type="transmembrane region" description="Helical" evidence="6">
    <location>
        <begin position="385"/>
        <end position="407"/>
    </location>
</feature>
<sequence length="517" mass="56275">MDEVRLEAALGHKQELSRNFGLFSLTSLGVIIANSWAATGGTIVSAIQNGGPMAVLYGLVVVSIFYTLISASLSELASSMPSAGGVYYWSTVLSRKHGRIAGFFTGYLNACAWLLSASSISSMLGNEAVAMYILRHPGMEWRPWQVFIVFQIVNWTCCGIVCLGNRFIPLINRIAFTLSMFGLVATVVVLTAMPRKHSSNGDVWTVYRNRTGGWSDGICFMTGLLNAAFAVGTPDCISHLSEEVPKPEIKVPQGIMLQMLTAFTTAFCYLIALFYSIEDIDAVLNSDFSVFPTAEIYRQATGSNTGAVGLISVLFLATFPTLIGTLTTGGRMWWSLARDNATPFAGFFAKVHPKLNSPTRATVAVSSMVTCLGLIYLGSSTAFQALISSYIVLSTLSYFGAILPHVLTGRKHIVPGPFYMGRIPGMVVNVVSLIYIVVTVVFFCFPFVLPVSVNNMNYTSVITVGLMALVALWWSYRGRHEYTGPTYNIETAKRLAGIQGTEKGRRESRDEFFEGGS</sequence>
<dbReference type="OrthoDB" id="3900342at2759"/>
<evidence type="ECO:0000256" key="3">
    <source>
        <dbReference type="ARBA" id="ARBA00022692"/>
    </source>
</evidence>
<feature type="transmembrane region" description="Helical" evidence="6">
    <location>
        <begin position="54"/>
        <end position="73"/>
    </location>
</feature>
<dbReference type="Pfam" id="PF13520">
    <property type="entry name" value="AA_permease_2"/>
    <property type="match status" value="1"/>
</dbReference>
<keyword evidence="4 6" id="KW-1133">Transmembrane helix</keyword>
<feature type="transmembrane region" description="Helical" evidence="6">
    <location>
        <begin position="307"/>
        <end position="328"/>
    </location>
</feature>
<feature type="transmembrane region" description="Helical" evidence="6">
    <location>
        <begin position="427"/>
        <end position="449"/>
    </location>
</feature>
<protein>
    <submittedName>
        <fullName evidence="7">Choline transport protein</fullName>
    </submittedName>
</protein>
<keyword evidence="8" id="KW-1185">Reference proteome</keyword>
<feature type="transmembrane region" description="Helical" evidence="6">
    <location>
        <begin position="255"/>
        <end position="277"/>
    </location>
</feature>
<dbReference type="PANTHER" id="PTHR45649">
    <property type="entry name" value="AMINO-ACID PERMEASE BAT1"/>
    <property type="match status" value="1"/>
</dbReference>
<evidence type="ECO:0000313" key="7">
    <source>
        <dbReference type="EMBL" id="RJE24038.1"/>
    </source>
</evidence>
<feature type="transmembrane region" description="Helical" evidence="6">
    <location>
        <begin position="455"/>
        <end position="474"/>
    </location>
</feature>
<dbReference type="GO" id="GO:0016020">
    <property type="term" value="C:membrane"/>
    <property type="evidence" value="ECO:0007669"/>
    <property type="project" value="UniProtKB-SubCell"/>
</dbReference>
<dbReference type="EMBL" id="MVGC01000096">
    <property type="protein sequence ID" value="RJE24038.1"/>
    <property type="molecule type" value="Genomic_DNA"/>
</dbReference>
<dbReference type="Gene3D" id="1.20.1740.10">
    <property type="entry name" value="Amino acid/polyamine transporter I"/>
    <property type="match status" value="1"/>
</dbReference>
<gene>
    <name evidence="7" type="ORF">PHISCL_03632</name>
</gene>
<keyword evidence="2" id="KW-0813">Transport</keyword>
<evidence type="ECO:0000256" key="1">
    <source>
        <dbReference type="ARBA" id="ARBA00004141"/>
    </source>
</evidence>
<evidence type="ECO:0000256" key="2">
    <source>
        <dbReference type="ARBA" id="ARBA00022448"/>
    </source>
</evidence>
<name>A0A3A2ZLG1_9EURO</name>
<dbReference type="Proteomes" id="UP000266188">
    <property type="component" value="Unassembled WGS sequence"/>
</dbReference>
<dbReference type="AlphaFoldDB" id="A0A3A2ZLG1"/>
<comment type="subcellular location">
    <subcellularLocation>
        <location evidence="1">Membrane</location>
        <topology evidence="1">Multi-pass membrane protein</topology>
    </subcellularLocation>
</comment>
<reference evidence="8" key="1">
    <citation type="submission" date="2017-02" db="EMBL/GenBank/DDBJ databases">
        <authorList>
            <person name="Tafer H."/>
            <person name="Lopandic K."/>
        </authorList>
    </citation>
    <scope>NUCLEOTIDE SEQUENCE [LARGE SCALE GENOMIC DNA]</scope>
    <source>
        <strain evidence="8">CBS 366.77</strain>
    </source>
</reference>
<dbReference type="InterPro" id="IPR002293">
    <property type="entry name" value="AA/rel_permease1"/>
</dbReference>
<dbReference type="STRING" id="2070753.A0A3A2ZLG1"/>
<feature type="transmembrane region" description="Helical" evidence="6">
    <location>
        <begin position="20"/>
        <end position="47"/>
    </location>
</feature>
<evidence type="ECO:0000256" key="5">
    <source>
        <dbReference type="ARBA" id="ARBA00023136"/>
    </source>
</evidence>
<comment type="caution">
    <text evidence="7">The sequence shown here is derived from an EMBL/GenBank/DDBJ whole genome shotgun (WGS) entry which is preliminary data.</text>
</comment>
<keyword evidence="3 6" id="KW-0812">Transmembrane</keyword>
<evidence type="ECO:0000313" key="8">
    <source>
        <dbReference type="Proteomes" id="UP000266188"/>
    </source>
</evidence>
<feature type="transmembrane region" description="Helical" evidence="6">
    <location>
        <begin position="174"/>
        <end position="193"/>
    </location>
</feature>
<accession>A0A3A2ZLG1</accession>
<dbReference type="GO" id="GO:0022857">
    <property type="term" value="F:transmembrane transporter activity"/>
    <property type="evidence" value="ECO:0007669"/>
    <property type="project" value="InterPro"/>
</dbReference>
<keyword evidence="5 6" id="KW-0472">Membrane</keyword>